<dbReference type="RefSeq" id="WP_076483293.1">
    <property type="nucleotide sequence ID" value="NZ_FTOG01000001.1"/>
</dbReference>
<name>A0A1N7J4V1_9RHOB</name>
<keyword evidence="2" id="KW-0479">Metal-binding</keyword>
<feature type="domain" description="Fumarylacetoacetase-like C-terminal" evidence="3">
    <location>
        <begin position="72"/>
        <end position="278"/>
    </location>
</feature>
<protein>
    <submittedName>
        <fullName evidence="4">2-keto-4-pentenoate hydratase/2-oxohepta-3-ene-1,7-dioic acid hydratase (Catechol pathway)</fullName>
    </submittedName>
</protein>
<dbReference type="STRING" id="453582.SAMN05421580_101341"/>
<dbReference type="OrthoDB" id="5197601at2"/>
<dbReference type="InterPro" id="IPR036663">
    <property type="entry name" value="Fumarylacetoacetase_C_sf"/>
</dbReference>
<dbReference type="Pfam" id="PF01557">
    <property type="entry name" value="FAA_hydrolase"/>
    <property type="match status" value="1"/>
</dbReference>
<organism evidence="4 5">
    <name type="scientific">Rhodobacter aestuarii</name>
    <dbReference type="NCBI Taxonomy" id="453582"/>
    <lineage>
        <taxon>Bacteria</taxon>
        <taxon>Pseudomonadati</taxon>
        <taxon>Pseudomonadota</taxon>
        <taxon>Alphaproteobacteria</taxon>
        <taxon>Rhodobacterales</taxon>
        <taxon>Rhodobacter group</taxon>
        <taxon>Rhodobacter</taxon>
    </lineage>
</organism>
<dbReference type="GO" id="GO:0019752">
    <property type="term" value="P:carboxylic acid metabolic process"/>
    <property type="evidence" value="ECO:0007669"/>
    <property type="project" value="UniProtKB-ARBA"/>
</dbReference>
<accession>A0A1N7J4V1</accession>
<evidence type="ECO:0000259" key="3">
    <source>
        <dbReference type="Pfam" id="PF01557"/>
    </source>
</evidence>
<dbReference type="Proteomes" id="UP000186221">
    <property type="component" value="Unassembled WGS sequence"/>
</dbReference>
<evidence type="ECO:0000256" key="2">
    <source>
        <dbReference type="ARBA" id="ARBA00022723"/>
    </source>
</evidence>
<dbReference type="GO" id="GO:0046872">
    <property type="term" value="F:metal ion binding"/>
    <property type="evidence" value="ECO:0007669"/>
    <property type="project" value="UniProtKB-KW"/>
</dbReference>
<dbReference type="PANTHER" id="PTHR42796">
    <property type="entry name" value="FUMARYLACETOACETATE HYDROLASE DOMAIN-CONTAINING PROTEIN 2A-RELATED"/>
    <property type="match status" value="1"/>
</dbReference>
<dbReference type="PANTHER" id="PTHR42796:SF4">
    <property type="entry name" value="FUMARYLACETOACETATE HYDROLASE DOMAIN-CONTAINING PROTEIN 2A"/>
    <property type="match status" value="1"/>
</dbReference>
<comment type="similarity">
    <text evidence="1">Belongs to the FAH family.</text>
</comment>
<dbReference type="FunFam" id="3.90.850.10:FF:000002">
    <property type="entry name" value="2-hydroxyhepta-2,4-diene-1,7-dioate isomerase"/>
    <property type="match status" value="1"/>
</dbReference>
<sequence length="280" mass="30302">MKLVRYGDKGFEKPGLLHTDGTLRDLSRVVRDIDGAALSDAGLSRLEWVDAAMLPIVPEGVRLGAPVANVGKLIAVGLNYADHAAESGMDVPPEPVLFMKATSAISGPDDPIELPRGSTKLDWEVELAFVIGTRAKYVPLESAMDHVAGYMICNDVSERSFQIEHAGQWVKGKSHDSFAPLGPWLVTKEEVPDPQNLSLWLDVNGSRRQNGSTATMVYGVAYLVHYISQFMTLEPGDIITTGTPPGVGMGMDPPQFLWEGDTVDLGVEGLGQQHQRVVLV</sequence>
<dbReference type="Gene3D" id="3.90.850.10">
    <property type="entry name" value="Fumarylacetoacetase-like, C-terminal domain"/>
    <property type="match status" value="1"/>
</dbReference>
<dbReference type="EMBL" id="FTOG01000001">
    <property type="protein sequence ID" value="SIS44276.1"/>
    <property type="molecule type" value="Genomic_DNA"/>
</dbReference>
<evidence type="ECO:0000313" key="4">
    <source>
        <dbReference type="EMBL" id="SIS44276.1"/>
    </source>
</evidence>
<evidence type="ECO:0000256" key="1">
    <source>
        <dbReference type="ARBA" id="ARBA00010211"/>
    </source>
</evidence>
<dbReference type="InterPro" id="IPR051121">
    <property type="entry name" value="FAH"/>
</dbReference>
<keyword evidence="5" id="KW-1185">Reference proteome</keyword>
<dbReference type="AlphaFoldDB" id="A0A1N7J4V1"/>
<reference evidence="5" key="1">
    <citation type="submission" date="2017-01" db="EMBL/GenBank/DDBJ databases">
        <authorList>
            <person name="Varghese N."/>
            <person name="Submissions S."/>
        </authorList>
    </citation>
    <scope>NUCLEOTIDE SEQUENCE [LARGE SCALE GENOMIC DNA]</scope>
    <source>
        <strain evidence="5">DSM 19945</strain>
    </source>
</reference>
<dbReference type="InterPro" id="IPR011234">
    <property type="entry name" value="Fumarylacetoacetase-like_C"/>
</dbReference>
<dbReference type="SUPFAM" id="SSF56529">
    <property type="entry name" value="FAH"/>
    <property type="match status" value="1"/>
</dbReference>
<evidence type="ECO:0000313" key="5">
    <source>
        <dbReference type="Proteomes" id="UP000186221"/>
    </source>
</evidence>
<gene>
    <name evidence="4" type="ORF">SAMN05421580_101341</name>
</gene>
<dbReference type="GO" id="GO:0016853">
    <property type="term" value="F:isomerase activity"/>
    <property type="evidence" value="ECO:0007669"/>
    <property type="project" value="UniProtKB-ARBA"/>
</dbReference>
<proteinExistence type="inferred from homology"/>